<feature type="chain" id="PRO_5030683511" description="Transglycosylase SLT domain-containing protein" evidence="1">
    <location>
        <begin position="25"/>
        <end position="269"/>
    </location>
</feature>
<name>A0A7V2T0N4_LEUMU</name>
<gene>
    <name evidence="3" type="ORF">ENJ51_09185</name>
</gene>
<dbReference type="InterPro" id="IPR023346">
    <property type="entry name" value="Lysozyme-like_dom_sf"/>
</dbReference>
<dbReference type="AlphaFoldDB" id="A0A7V2T0N4"/>
<accession>A0A7V2T0N4</accession>
<dbReference type="Pfam" id="PF01464">
    <property type="entry name" value="SLT"/>
    <property type="match status" value="1"/>
</dbReference>
<sequence length="269" mass="31743">MLNKIYLMPLLILLLVIAVSPSQANEPSWSSVIPKKLKRMTRANFSERNYLLFKHFLSSSLRSKGKKDFRKISKKMKNKIFWKGNRRKNIYLDAYHRSYRSVKRMALRDDIPEIVLLIPYLESLWHSRSGNPKADYGYWQLVLPIVEEIQQLETSPEIIKQANPNKIRSSATLSTHVALLHLRRYYFYFAKVAGHTETDAWLFAIISYNWGAGNVKRMLVRMERKGITENFSNFYHYLYKTQQLYQSDKSLKAALEYLPSLWNIAKVIR</sequence>
<evidence type="ECO:0000313" key="3">
    <source>
        <dbReference type="EMBL" id="HFC92971.1"/>
    </source>
</evidence>
<feature type="domain" description="Transglycosylase SLT" evidence="2">
    <location>
        <begin position="112"/>
        <end position="226"/>
    </location>
</feature>
<dbReference type="Gene3D" id="1.10.530.10">
    <property type="match status" value="1"/>
</dbReference>
<protein>
    <recommendedName>
        <fullName evidence="2">Transglycosylase SLT domain-containing protein</fullName>
    </recommendedName>
</protein>
<proteinExistence type="predicted"/>
<comment type="caution">
    <text evidence="3">The sequence shown here is derived from an EMBL/GenBank/DDBJ whole genome shotgun (WGS) entry which is preliminary data.</text>
</comment>
<dbReference type="SUPFAM" id="SSF53955">
    <property type="entry name" value="Lysozyme-like"/>
    <property type="match status" value="1"/>
</dbReference>
<dbReference type="Proteomes" id="UP000885750">
    <property type="component" value="Unassembled WGS sequence"/>
</dbReference>
<dbReference type="EMBL" id="DRMS01000343">
    <property type="protein sequence ID" value="HFC92971.1"/>
    <property type="molecule type" value="Genomic_DNA"/>
</dbReference>
<reference evidence="3" key="1">
    <citation type="journal article" date="2020" name="mSystems">
        <title>Genome- and Community-Level Interaction Insights into Carbon Utilization and Element Cycling Functions of Hydrothermarchaeota in Hydrothermal Sediment.</title>
        <authorList>
            <person name="Zhou Z."/>
            <person name="Liu Y."/>
            <person name="Xu W."/>
            <person name="Pan J."/>
            <person name="Luo Z.H."/>
            <person name="Li M."/>
        </authorList>
    </citation>
    <scope>NUCLEOTIDE SEQUENCE [LARGE SCALE GENOMIC DNA]</scope>
    <source>
        <strain evidence="3">HyVt-493</strain>
    </source>
</reference>
<evidence type="ECO:0000259" key="2">
    <source>
        <dbReference type="Pfam" id="PF01464"/>
    </source>
</evidence>
<keyword evidence="1" id="KW-0732">Signal</keyword>
<evidence type="ECO:0000256" key="1">
    <source>
        <dbReference type="SAM" id="SignalP"/>
    </source>
</evidence>
<feature type="signal peptide" evidence="1">
    <location>
        <begin position="1"/>
        <end position="24"/>
    </location>
</feature>
<dbReference type="InterPro" id="IPR008258">
    <property type="entry name" value="Transglycosylase_SLT_dom_1"/>
</dbReference>
<organism evidence="3">
    <name type="scientific">Leucothrix mucor</name>
    <dbReference type="NCBI Taxonomy" id="45248"/>
    <lineage>
        <taxon>Bacteria</taxon>
        <taxon>Pseudomonadati</taxon>
        <taxon>Pseudomonadota</taxon>
        <taxon>Gammaproteobacteria</taxon>
        <taxon>Thiotrichales</taxon>
        <taxon>Thiotrichaceae</taxon>
        <taxon>Leucothrix</taxon>
    </lineage>
</organism>